<name>A0A0B0PQ58_GOSAR</name>
<dbReference type="GO" id="GO:0160107">
    <property type="term" value="F:tRNA (adenine(58)-N1)-methyltransferase activity"/>
    <property type="evidence" value="ECO:0007669"/>
    <property type="project" value="InterPro"/>
</dbReference>
<evidence type="ECO:0000256" key="2">
    <source>
        <dbReference type="ARBA" id="ARBA00022679"/>
    </source>
</evidence>
<keyword evidence="1" id="KW-0489">Methyltransferase</keyword>
<dbReference type="AlphaFoldDB" id="A0A0B0PQ58"/>
<sequence>MGVRDIQGEVFPDQFSGLADSVFLDLREPWLAIPSA</sequence>
<dbReference type="GO" id="GO:0031515">
    <property type="term" value="C:tRNA (m1A) methyltransferase complex"/>
    <property type="evidence" value="ECO:0007669"/>
    <property type="project" value="InterPro"/>
</dbReference>
<protein>
    <recommendedName>
        <fullName evidence="5">tRNA (adenine(58)-N(1))-methyltransferase catalytic subunit TRM61 C-terminal domain-containing protein</fullName>
    </recommendedName>
</protein>
<dbReference type="InterPro" id="IPR014816">
    <property type="entry name" value="tRNA_MeTrfase_Gcd14"/>
</dbReference>
<organism evidence="6 7">
    <name type="scientific">Gossypium arboreum</name>
    <name type="common">Tree cotton</name>
    <name type="synonym">Gossypium nanking</name>
    <dbReference type="NCBI Taxonomy" id="29729"/>
    <lineage>
        <taxon>Eukaryota</taxon>
        <taxon>Viridiplantae</taxon>
        <taxon>Streptophyta</taxon>
        <taxon>Embryophyta</taxon>
        <taxon>Tracheophyta</taxon>
        <taxon>Spermatophyta</taxon>
        <taxon>Magnoliopsida</taxon>
        <taxon>eudicotyledons</taxon>
        <taxon>Gunneridae</taxon>
        <taxon>Pentapetalae</taxon>
        <taxon>rosids</taxon>
        <taxon>malvids</taxon>
        <taxon>Malvales</taxon>
        <taxon>Malvaceae</taxon>
        <taxon>Malvoideae</taxon>
        <taxon>Gossypium</taxon>
    </lineage>
</organism>
<keyword evidence="3" id="KW-0949">S-adenosyl-L-methionine</keyword>
<dbReference type="Pfam" id="PF08704">
    <property type="entry name" value="GCD14"/>
    <property type="match status" value="1"/>
</dbReference>
<evidence type="ECO:0000313" key="6">
    <source>
        <dbReference type="EMBL" id="KHG25541.1"/>
    </source>
</evidence>
<evidence type="ECO:0000313" key="7">
    <source>
        <dbReference type="Proteomes" id="UP000032142"/>
    </source>
</evidence>
<evidence type="ECO:0000259" key="5">
    <source>
        <dbReference type="Pfam" id="PF08704"/>
    </source>
</evidence>
<proteinExistence type="predicted"/>
<dbReference type="PROSITE" id="PS51620">
    <property type="entry name" value="SAM_TRM61"/>
    <property type="match status" value="1"/>
</dbReference>
<evidence type="ECO:0000256" key="3">
    <source>
        <dbReference type="ARBA" id="ARBA00022691"/>
    </source>
</evidence>
<keyword evidence="7" id="KW-1185">Reference proteome</keyword>
<dbReference type="EMBL" id="KN432796">
    <property type="protein sequence ID" value="KHG25541.1"/>
    <property type="molecule type" value="Genomic_DNA"/>
</dbReference>
<accession>A0A0B0PQ58</accession>
<keyword evidence="4" id="KW-0819">tRNA processing</keyword>
<dbReference type="Proteomes" id="UP000032142">
    <property type="component" value="Unassembled WGS sequence"/>
</dbReference>
<keyword evidence="2" id="KW-0808">Transferase</keyword>
<feature type="domain" description="tRNA (adenine(58)-N(1))-methyltransferase catalytic subunit TRM61 C-terminal" evidence="5">
    <location>
        <begin position="3"/>
        <end position="36"/>
    </location>
</feature>
<evidence type="ECO:0000256" key="4">
    <source>
        <dbReference type="ARBA" id="ARBA00022694"/>
    </source>
</evidence>
<dbReference type="InterPro" id="IPR049470">
    <property type="entry name" value="TRM61_C"/>
</dbReference>
<reference evidence="7" key="1">
    <citation type="submission" date="2014-09" db="EMBL/GenBank/DDBJ databases">
        <authorList>
            <person name="Mudge J."/>
            <person name="Ramaraj T."/>
            <person name="Lindquist I.E."/>
            <person name="Bharti A.K."/>
            <person name="Sundararajan A."/>
            <person name="Cameron C.T."/>
            <person name="Woodward J.E."/>
            <person name="May G.D."/>
            <person name="Brubaker C."/>
            <person name="Broadhvest J."/>
            <person name="Wilkins T.A."/>
        </authorList>
    </citation>
    <scope>NUCLEOTIDE SEQUENCE</scope>
    <source>
        <strain evidence="7">cv. AKA8401</strain>
    </source>
</reference>
<evidence type="ECO:0000256" key="1">
    <source>
        <dbReference type="ARBA" id="ARBA00022603"/>
    </source>
</evidence>
<gene>
    <name evidence="6" type="ORF">F383_32970</name>
</gene>
<dbReference type="GO" id="GO:0030488">
    <property type="term" value="P:tRNA methylation"/>
    <property type="evidence" value="ECO:0007669"/>
    <property type="project" value="InterPro"/>
</dbReference>